<evidence type="ECO:0000256" key="6">
    <source>
        <dbReference type="ARBA" id="ARBA00023125"/>
    </source>
</evidence>
<accession>A0ABM9ABU9</accession>
<keyword evidence="6 9" id="KW-0238">DNA-binding</keyword>
<dbReference type="InterPro" id="IPR017261">
    <property type="entry name" value="DNA_mismatch_repair_MutS/MSH"/>
</dbReference>
<evidence type="ECO:0000256" key="2">
    <source>
        <dbReference type="ARBA" id="ARBA00021982"/>
    </source>
</evidence>
<dbReference type="InterPro" id="IPR007696">
    <property type="entry name" value="DNA_mismatch_repair_MutS_core"/>
</dbReference>
<organism evidence="12 13">
    <name type="scientific">Sinobacterium norvegicum</name>
    <dbReference type="NCBI Taxonomy" id="1641715"/>
    <lineage>
        <taxon>Bacteria</taxon>
        <taxon>Pseudomonadati</taxon>
        <taxon>Pseudomonadota</taxon>
        <taxon>Gammaproteobacteria</taxon>
        <taxon>Cellvibrionales</taxon>
        <taxon>Spongiibacteraceae</taxon>
        <taxon>Sinobacterium</taxon>
    </lineage>
</organism>
<dbReference type="EMBL" id="CAKLPX010000001">
    <property type="protein sequence ID" value="CAH0990683.1"/>
    <property type="molecule type" value="Genomic_DNA"/>
</dbReference>
<protein>
    <recommendedName>
        <fullName evidence="2 9">DNA mismatch repair protein MutS</fullName>
    </recommendedName>
</protein>
<dbReference type="Gene3D" id="6.10.140.430">
    <property type="match status" value="1"/>
</dbReference>
<keyword evidence="13" id="KW-1185">Reference proteome</keyword>
<comment type="function">
    <text evidence="8 9">This protein is involved in the repair of mismatches in DNA. It is possible that it carries out the mismatch recognition step. This protein has a weak ATPase activity.</text>
</comment>
<dbReference type="Pfam" id="PF05188">
    <property type="entry name" value="MutS_II"/>
    <property type="match status" value="1"/>
</dbReference>
<dbReference type="Pfam" id="PF05190">
    <property type="entry name" value="MutS_IV"/>
    <property type="match status" value="1"/>
</dbReference>
<evidence type="ECO:0000256" key="9">
    <source>
        <dbReference type="HAMAP-Rule" id="MF_00096"/>
    </source>
</evidence>
<keyword evidence="5 9" id="KW-0067">ATP-binding</keyword>
<dbReference type="Pfam" id="PF00488">
    <property type="entry name" value="MutS_V"/>
    <property type="match status" value="1"/>
</dbReference>
<gene>
    <name evidence="9 12" type="primary">mutS</name>
    <name evidence="12" type="ORF">SIN8267_00777</name>
</gene>
<evidence type="ECO:0000256" key="10">
    <source>
        <dbReference type="RuleBase" id="RU003756"/>
    </source>
</evidence>
<evidence type="ECO:0000259" key="11">
    <source>
        <dbReference type="PROSITE" id="PS00486"/>
    </source>
</evidence>
<dbReference type="PROSITE" id="PS00486">
    <property type="entry name" value="DNA_MISMATCH_REPAIR_2"/>
    <property type="match status" value="1"/>
</dbReference>
<dbReference type="Proteomes" id="UP000838100">
    <property type="component" value="Unassembled WGS sequence"/>
</dbReference>
<dbReference type="Gene3D" id="3.40.1170.10">
    <property type="entry name" value="DNA repair protein MutS, domain I"/>
    <property type="match status" value="1"/>
</dbReference>
<dbReference type="InterPro" id="IPR045076">
    <property type="entry name" value="MutS"/>
</dbReference>
<dbReference type="PIRSF" id="PIRSF037677">
    <property type="entry name" value="DNA_mis_repair_Msh6"/>
    <property type="match status" value="1"/>
</dbReference>
<dbReference type="Gene3D" id="1.10.1420.10">
    <property type="match status" value="2"/>
</dbReference>
<dbReference type="SUPFAM" id="SSF53150">
    <property type="entry name" value="DNA repair protein MutS, domain II"/>
    <property type="match status" value="1"/>
</dbReference>
<dbReference type="Gene3D" id="3.40.50.300">
    <property type="entry name" value="P-loop containing nucleotide triphosphate hydrolases"/>
    <property type="match status" value="1"/>
</dbReference>
<dbReference type="InterPro" id="IPR007695">
    <property type="entry name" value="DNA_mismatch_repair_MutS-lik_N"/>
</dbReference>
<dbReference type="Pfam" id="PF05192">
    <property type="entry name" value="MutS_III"/>
    <property type="match status" value="1"/>
</dbReference>
<reference evidence="12" key="1">
    <citation type="submission" date="2021-12" db="EMBL/GenBank/DDBJ databases">
        <authorList>
            <person name="Rodrigo-Torres L."/>
            <person name="Arahal R. D."/>
            <person name="Lucena T."/>
        </authorList>
    </citation>
    <scope>NUCLEOTIDE SEQUENCE</scope>
    <source>
        <strain evidence="12">CECT 8267</strain>
    </source>
</reference>
<evidence type="ECO:0000256" key="8">
    <source>
        <dbReference type="ARBA" id="ARBA00024647"/>
    </source>
</evidence>
<evidence type="ECO:0000256" key="7">
    <source>
        <dbReference type="ARBA" id="ARBA00023204"/>
    </source>
</evidence>
<keyword evidence="7 9" id="KW-0234">DNA repair</keyword>
<dbReference type="InterPro" id="IPR016151">
    <property type="entry name" value="DNA_mismatch_repair_MutS_N"/>
</dbReference>
<dbReference type="InterPro" id="IPR007860">
    <property type="entry name" value="DNA_mmatch_repair_MutS_con_dom"/>
</dbReference>
<dbReference type="InterPro" id="IPR027417">
    <property type="entry name" value="P-loop_NTPase"/>
</dbReference>
<dbReference type="InterPro" id="IPR000432">
    <property type="entry name" value="DNA_mismatch_repair_MutS_C"/>
</dbReference>
<dbReference type="CDD" id="cd03284">
    <property type="entry name" value="ABC_MutS1"/>
    <property type="match status" value="1"/>
</dbReference>
<dbReference type="PANTHER" id="PTHR11361:SF34">
    <property type="entry name" value="DNA MISMATCH REPAIR PROTEIN MSH1, MITOCHONDRIAL"/>
    <property type="match status" value="1"/>
</dbReference>
<evidence type="ECO:0000313" key="13">
    <source>
        <dbReference type="Proteomes" id="UP000838100"/>
    </source>
</evidence>
<evidence type="ECO:0000256" key="4">
    <source>
        <dbReference type="ARBA" id="ARBA00022763"/>
    </source>
</evidence>
<comment type="caution">
    <text evidence="12">The sequence shown here is derived from an EMBL/GenBank/DDBJ whole genome shotgun (WGS) entry which is preliminary data.</text>
</comment>
<dbReference type="Pfam" id="PF01624">
    <property type="entry name" value="MutS_I"/>
    <property type="match status" value="1"/>
</dbReference>
<dbReference type="SMART" id="SM00533">
    <property type="entry name" value="MUTSd"/>
    <property type="match status" value="1"/>
</dbReference>
<dbReference type="SUPFAM" id="SSF55271">
    <property type="entry name" value="DNA repair protein MutS, domain I"/>
    <property type="match status" value="1"/>
</dbReference>
<dbReference type="SUPFAM" id="SSF48334">
    <property type="entry name" value="DNA repair protein MutS, domain III"/>
    <property type="match status" value="1"/>
</dbReference>
<dbReference type="InterPro" id="IPR007861">
    <property type="entry name" value="DNA_mismatch_repair_MutS_clamp"/>
</dbReference>
<name>A0ABM9ABU9_9GAMM</name>
<sequence>MVSIALADSGLIIGLIFLKVIESTVSEWPSLRHIYTLYAARISAKKCNFLAPPLDHFEFSRTHKKPNQLFLNTYMEKMKRTPTKTKASESTHTPMMQQYLRIKAQHPDDLVFYRMGDFYELFHDDAKKAAELLDITLTARGKANGEPIPMCGIPFHSADGYLAKLVKVGVSVALCEQIGDPATSKGPVERQVVRVITPGTISDEALLEERRESLLAAIDFANDKYGIAVLDIGSGRFQLTEVSSEETLKSELQRLAPAETLYNEANVNAELLAGCGGLRRRAPWEFEPETCFETLIKQFKTKDLNGFGCQHLTTAISAAGCLFDYAKDTQRSALPHIQSLTVEQPEDSVSLDAATRRNLEIDTNLSGGRDNTLMAVMDSCKTAMGSRLLQRWLNRPLTSIEQLENRQDAITALLTDYHFEPLQQELKCIGDMERILARVALRSARPRDLSRLKMSLQTLPAIEQQLSQLNSSLISELAKQAQPLPEISTLLSEAIIDNPPSVIRDGGVIAPGYDAELDELRDISTNAGDYLVQLETREREKTGISTLKVGFNRVHGYYIEISRSQSDKAPVEYLRRQTLKNAERFITPELKEFEDKALSAKSRALAREKSLYDDIIETLNQQLITLQQCSQAISQLDVLTNFAERSETLRLIKPALSPEPGIDIEQGRHLVVEQVLTEPFIANDLSFNDDRRMLIITGPNMGGKSTYMRQAALITLLAHVGSFVPAASATIGIVDQIFTRIGSADDLAGGRSTFMVEMTETANILNNATAKSLVLMDEVGRGTSTFDGLSLAWACANYLASRSSAFTLFATHYFELTVLDEQIPSVHNIHLDATEFNDHIVFLHSIQEGPASKSYGLQVAKLAGIPQDVIAQAGEKLQQLENGEATKPSSHVINEPVIVIPPIKSSTPIQNDLFNSYEPHPAVDQIADLDIDGLSPREALSLLYQLQDQVKQS</sequence>
<keyword evidence="3 9" id="KW-0547">Nucleotide-binding</keyword>
<feature type="domain" description="DNA mismatch repair proteins mutS family" evidence="11">
    <location>
        <begin position="772"/>
        <end position="788"/>
    </location>
</feature>
<dbReference type="NCBIfam" id="TIGR01070">
    <property type="entry name" value="mutS1"/>
    <property type="match status" value="1"/>
</dbReference>
<dbReference type="InterPro" id="IPR005748">
    <property type="entry name" value="DNA_mismatch_repair_MutS"/>
</dbReference>
<comment type="similarity">
    <text evidence="1 9 10">Belongs to the DNA mismatch repair MutS family.</text>
</comment>
<dbReference type="HAMAP" id="MF_00096">
    <property type="entry name" value="MutS"/>
    <property type="match status" value="1"/>
</dbReference>
<dbReference type="PANTHER" id="PTHR11361">
    <property type="entry name" value="DNA MISMATCH REPAIR PROTEIN MUTS FAMILY MEMBER"/>
    <property type="match status" value="1"/>
</dbReference>
<evidence type="ECO:0000256" key="5">
    <source>
        <dbReference type="ARBA" id="ARBA00022840"/>
    </source>
</evidence>
<dbReference type="SUPFAM" id="SSF52540">
    <property type="entry name" value="P-loop containing nucleoside triphosphate hydrolases"/>
    <property type="match status" value="1"/>
</dbReference>
<dbReference type="Gene3D" id="3.30.420.110">
    <property type="entry name" value="MutS, connector domain"/>
    <property type="match status" value="1"/>
</dbReference>
<keyword evidence="4 9" id="KW-0227">DNA damage</keyword>
<proteinExistence type="inferred from homology"/>
<dbReference type="SMART" id="SM00534">
    <property type="entry name" value="MUTSac"/>
    <property type="match status" value="1"/>
</dbReference>
<feature type="binding site" evidence="9">
    <location>
        <begin position="698"/>
        <end position="705"/>
    </location>
    <ligand>
        <name>ATP</name>
        <dbReference type="ChEBI" id="CHEBI:30616"/>
    </ligand>
</feature>
<evidence type="ECO:0000256" key="3">
    <source>
        <dbReference type="ARBA" id="ARBA00022741"/>
    </source>
</evidence>
<evidence type="ECO:0000313" key="12">
    <source>
        <dbReference type="EMBL" id="CAH0990683.1"/>
    </source>
</evidence>
<evidence type="ECO:0000256" key="1">
    <source>
        <dbReference type="ARBA" id="ARBA00006271"/>
    </source>
</evidence>
<dbReference type="InterPro" id="IPR036678">
    <property type="entry name" value="MutS_con_dom_sf"/>
</dbReference>
<dbReference type="NCBIfam" id="NF003810">
    <property type="entry name" value="PRK05399.1"/>
    <property type="match status" value="1"/>
</dbReference>
<dbReference type="InterPro" id="IPR036187">
    <property type="entry name" value="DNA_mismatch_repair_MutS_sf"/>
</dbReference>